<proteinExistence type="predicted"/>
<dbReference type="Pfam" id="PF05193">
    <property type="entry name" value="Peptidase_M16_C"/>
    <property type="match status" value="1"/>
</dbReference>
<dbReference type="PANTHER" id="PTHR11851:SF224">
    <property type="entry name" value="PROCESSING PROTEASE"/>
    <property type="match status" value="1"/>
</dbReference>
<dbReference type="RefSeq" id="WP_162445552.1">
    <property type="nucleotide sequence ID" value="NZ_CP048222.1"/>
</dbReference>
<accession>A0A6C0GNF8</accession>
<dbReference type="PANTHER" id="PTHR11851">
    <property type="entry name" value="METALLOPROTEASE"/>
    <property type="match status" value="1"/>
</dbReference>
<dbReference type="InterPro" id="IPR011765">
    <property type="entry name" value="Pept_M16_N"/>
</dbReference>
<name>A0A6C0GNF8_9BACT</name>
<sequence length="425" mass="49115">MLNRYNPPDFQILQHVHVPRVQSHTLTNGIKLHWLNAGEQPIVRIELIFKAGNWYESQRNVSYFTIKMMNEGTTRMTARQINEYIDQFGAFLEFNHGQDKSSITLYTITKHLEKLLPVLKDIVTGSTFPEKELQNIKNISIQNLKVNQEKTAYLAQTRFRELLFGKDHPYGKNMYEEDILRIEPEALKQFYLERITSQPFDIVAAGEVSEQTLALLRHTFEDIVVRGISLNGKEYSQAPISIKEDIVEKSESLQSTLRMGRKLFTRSHPDYIKMLVLNEILGGYFGSRLMRNIREEKGFTYGISSNLVTLQQLGYFVIGTDVKREFTSLTIEEVYKEMQILRTELVEEEELEVVKNYMAGSFAGSLSTPFTLADHFKAIYFDGLTYDFYDNYIENILNTSARQLQELANQYLTDESMLVVIAGGK</sequence>
<organism evidence="3 4">
    <name type="scientific">Rhodocytophaga rosea</name>
    <dbReference type="NCBI Taxonomy" id="2704465"/>
    <lineage>
        <taxon>Bacteria</taxon>
        <taxon>Pseudomonadati</taxon>
        <taxon>Bacteroidota</taxon>
        <taxon>Cytophagia</taxon>
        <taxon>Cytophagales</taxon>
        <taxon>Rhodocytophagaceae</taxon>
        <taxon>Rhodocytophaga</taxon>
    </lineage>
</organism>
<dbReference type="KEGG" id="rhoz:GXP67_24415"/>
<dbReference type="EMBL" id="CP048222">
    <property type="protein sequence ID" value="QHT69565.1"/>
    <property type="molecule type" value="Genomic_DNA"/>
</dbReference>
<keyword evidence="4" id="KW-1185">Reference proteome</keyword>
<feature type="domain" description="Peptidase M16 C-terminal" evidence="2">
    <location>
        <begin position="182"/>
        <end position="356"/>
    </location>
</feature>
<dbReference type="InterPro" id="IPR007863">
    <property type="entry name" value="Peptidase_M16_C"/>
</dbReference>
<dbReference type="Pfam" id="PF00675">
    <property type="entry name" value="Peptidase_M16"/>
    <property type="match status" value="1"/>
</dbReference>
<dbReference type="AlphaFoldDB" id="A0A6C0GNF8"/>
<evidence type="ECO:0000259" key="1">
    <source>
        <dbReference type="Pfam" id="PF00675"/>
    </source>
</evidence>
<dbReference type="Proteomes" id="UP000480178">
    <property type="component" value="Chromosome"/>
</dbReference>
<dbReference type="InterPro" id="IPR050361">
    <property type="entry name" value="MPP/UQCRC_Complex"/>
</dbReference>
<dbReference type="SUPFAM" id="SSF63411">
    <property type="entry name" value="LuxS/MPP-like metallohydrolase"/>
    <property type="match status" value="2"/>
</dbReference>
<dbReference type="GO" id="GO:0046872">
    <property type="term" value="F:metal ion binding"/>
    <property type="evidence" value="ECO:0007669"/>
    <property type="project" value="InterPro"/>
</dbReference>
<dbReference type="Gene3D" id="3.30.830.10">
    <property type="entry name" value="Metalloenzyme, LuxS/M16 peptidase-like"/>
    <property type="match status" value="2"/>
</dbReference>
<feature type="domain" description="Peptidase M16 N-terminal" evidence="1">
    <location>
        <begin position="39"/>
        <end position="154"/>
    </location>
</feature>
<gene>
    <name evidence="3" type="ORF">GXP67_24415</name>
</gene>
<evidence type="ECO:0000259" key="2">
    <source>
        <dbReference type="Pfam" id="PF05193"/>
    </source>
</evidence>
<protein>
    <submittedName>
        <fullName evidence="3">Insulinase family protein</fullName>
    </submittedName>
</protein>
<reference evidence="3 4" key="1">
    <citation type="submission" date="2020-01" db="EMBL/GenBank/DDBJ databases">
        <authorList>
            <person name="Kim M.K."/>
        </authorList>
    </citation>
    <scope>NUCLEOTIDE SEQUENCE [LARGE SCALE GENOMIC DNA]</scope>
    <source>
        <strain evidence="3 4">172606-1</strain>
    </source>
</reference>
<evidence type="ECO:0000313" key="3">
    <source>
        <dbReference type="EMBL" id="QHT69565.1"/>
    </source>
</evidence>
<evidence type="ECO:0000313" key="4">
    <source>
        <dbReference type="Proteomes" id="UP000480178"/>
    </source>
</evidence>
<dbReference type="InterPro" id="IPR011249">
    <property type="entry name" value="Metalloenz_LuxS/M16"/>
</dbReference>